<dbReference type="Proteomes" id="UP000288216">
    <property type="component" value="Unassembled WGS sequence"/>
</dbReference>
<gene>
    <name evidence="2" type="ORF">scyTo_0018009</name>
</gene>
<dbReference type="Gene3D" id="2.30.29.30">
    <property type="entry name" value="Pleckstrin-homology domain (PH domain)/Phosphotyrosine-binding domain (PTB)"/>
    <property type="match status" value="1"/>
</dbReference>
<feature type="compositionally biased region" description="Low complexity" evidence="1">
    <location>
        <begin position="69"/>
        <end position="79"/>
    </location>
</feature>
<dbReference type="AlphaFoldDB" id="A0A401Q3X2"/>
<comment type="caution">
    <text evidence="2">The sequence shown here is derived from an EMBL/GenBank/DDBJ whole genome shotgun (WGS) entry which is preliminary data.</text>
</comment>
<evidence type="ECO:0000313" key="3">
    <source>
        <dbReference type="Proteomes" id="UP000288216"/>
    </source>
</evidence>
<dbReference type="InterPro" id="IPR011993">
    <property type="entry name" value="PH-like_dom_sf"/>
</dbReference>
<protein>
    <submittedName>
        <fullName evidence="2">Uncharacterized protein</fullName>
    </submittedName>
</protein>
<dbReference type="OrthoDB" id="269822at2759"/>
<dbReference type="SUPFAM" id="SSF50729">
    <property type="entry name" value="PH domain-like"/>
    <property type="match status" value="1"/>
</dbReference>
<dbReference type="EMBL" id="BFAA01012170">
    <property type="protein sequence ID" value="GCB80076.1"/>
    <property type="molecule type" value="Genomic_DNA"/>
</dbReference>
<evidence type="ECO:0000256" key="1">
    <source>
        <dbReference type="SAM" id="MobiDB-lite"/>
    </source>
</evidence>
<dbReference type="STRING" id="75743.A0A401Q3X2"/>
<feature type="compositionally biased region" description="Basic and acidic residues" evidence="1">
    <location>
        <begin position="99"/>
        <end position="115"/>
    </location>
</feature>
<sequence>MYQEKNLQWEEDNPVVASHVGISDMGRAGRDPAIVIMRNASGGRGKASGGRGKASGGRGKASGGRGKASDGSGKASDGSGKADGRRPEPRGGRAKLRNPKKDPIGQVKKPEDRNFKSASNRIDQGFINDDDLKAMLKGSSMQKIKSSSWMKPRFYKLLEDCRTVWYDSQKILKSARAQIYSHSEWFRFTLRMVPIHTPNDPDSHSD</sequence>
<organism evidence="2 3">
    <name type="scientific">Scyliorhinus torazame</name>
    <name type="common">Cloudy catshark</name>
    <name type="synonym">Catulus torazame</name>
    <dbReference type="NCBI Taxonomy" id="75743"/>
    <lineage>
        <taxon>Eukaryota</taxon>
        <taxon>Metazoa</taxon>
        <taxon>Chordata</taxon>
        <taxon>Craniata</taxon>
        <taxon>Vertebrata</taxon>
        <taxon>Chondrichthyes</taxon>
        <taxon>Elasmobranchii</taxon>
        <taxon>Galeomorphii</taxon>
        <taxon>Galeoidea</taxon>
        <taxon>Carcharhiniformes</taxon>
        <taxon>Scyliorhinidae</taxon>
        <taxon>Scyliorhinus</taxon>
    </lineage>
</organism>
<feature type="compositionally biased region" description="Gly residues" evidence="1">
    <location>
        <begin position="42"/>
        <end position="66"/>
    </location>
</feature>
<accession>A0A401Q3X2</accession>
<evidence type="ECO:0000313" key="2">
    <source>
        <dbReference type="EMBL" id="GCB80076.1"/>
    </source>
</evidence>
<reference evidence="2 3" key="1">
    <citation type="journal article" date="2018" name="Nat. Ecol. Evol.">
        <title>Shark genomes provide insights into elasmobranch evolution and the origin of vertebrates.</title>
        <authorList>
            <person name="Hara Y"/>
            <person name="Yamaguchi K"/>
            <person name="Onimaru K"/>
            <person name="Kadota M"/>
            <person name="Koyanagi M"/>
            <person name="Keeley SD"/>
            <person name="Tatsumi K"/>
            <person name="Tanaka K"/>
            <person name="Motone F"/>
            <person name="Kageyama Y"/>
            <person name="Nozu R"/>
            <person name="Adachi N"/>
            <person name="Nishimura O"/>
            <person name="Nakagawa R"/>
            <person name="Tanegashima C"/>
            <person name="Kiyatake I"/>
            <person name="Matsumoto R"/>
            <person name="Murakumo K"/>
            <person name="Nishida K"/>
            <person name="Terakita A"/>
            <person name="Kuratani S"/>
            <person name="Sato K"/>
            <person name="Hyodo S Kuraku.S."/>
        </authorList>
    </citation>
    <scope>NUCLEOTIDE SEQUENCE [LARGE SCALE GENOMIC DNA]</scope>
</reference>
<proteinExistence type="predicted"/>
<keyword evidence="3" id="KW-1185">Reference proteome</keyword>
<feature type="region of interest" description="Disordered" evidence="1">
    <location>
        <begin position="23"/>
        <end position="118"/>
    </location>
</feature>
<feature type="compositionally biased region" description="Basic and acidic residues" evidence="1">
    <location>
        <begin position="80"/>
        <end position="91"/>
    </location>
</feature>
<name>A0A401Q3X2_SCYTO</name>